<dbReference type="AlphaFoldDB" id="A0AAD3HDL5"/>
<dbReference type="GO" id="GO:0016620">
    <property type="term" value="F:oxidoreductase activity, acting on the aldehyde or oxo group of donors, NAD or NADP as acceptor"/>
    <property type="evidence" value="ECO:0007669"/>
    <property type="project" value="InterPro"/>
</dbReference>
<dbReference type="EMBL" id="BLLK01000062">
    <property type="protein sequence ID" value="GFH59329.1"/>
    <property type="molecule type" value="Genomic_DNA"/>
</dbReference>
<comment type="caution">
    <text evidence="2">The sequence shown here is derived from an EMBL/GenBank/DDBJ whole genome shotgun (WGS) entry which is preliminary data.</text>
</comment>
<dbReference type="Proteomes" id="UP001054902">
    <property type="component" value="Unassembled WGS sequence"/>
</dbReference>
<dbReference type="Pfam" id="PF00171">
    <property type="entry name" value="Aldedh"/>
    <property type="match status" value="1"/>
</dbReference>
<dbReference type="InterPro" id="IPR016162">
    <property type="entry name" value="Ald_DH_N"/>
</dbReference>
<dbReference type="Gene3D" id="3.40.309.10">
    <property type="entry name" value="Aldehyde Dehydrogenase, Chain A, domain 2"/>
    <property type="match status" value="1"/>
</dbReference>
<dbReference type="SUPFAM" id="SSF53720">
    <property type="entry name" value="ALDH-like"/>
    <property type="match status" value="1"/>
</dbReference>
<gene>
    <name evidence="2" type="ORF">CTEN210_15805</name>
</gene>
<dbReference type="InterPro" id="IPR016163">
    <property type="entry name" value="Ald_DH_C"/>
</dbReference>
<accession>A0AAD3HDL5</accession>
<reference evidence="2 3" key="1">
    <citation type="journal article" date="2021" name="Sci. Rep.">
        <title>The genome of the diatom Chaetoceros tenuissimus carries an ancient integrated fragment of an extant virus.</title>
        <authorList>
            <person name="Hongo Y."/>
            <person name="Kimura K."/>
            <person name="Takaki Y."/>
            <person name="Yoshida Y."/>
            <person name="Baba S."/>
            <person name="Kobayashi G."/>
            <person name="Nagasaki K."/>
            <person name="Hano T."/>
            <person name="Tomaru Y."/>
        </authorList>
    </citation>
    <scope>NUCLEOTIDE SEQUENCE [LARGE SCALE GENOMIC DNA]</scope>
    <source>
        <strain evidence="2 3">NIES-3715</strain>
    </source>
</reference>
<sequence>MTSALNKSTDESLHNWMPPSTLRCVPGGGVLVIRRIISNKGIHSASSLRRLSSTLSTNKHMDPLLASHDRPHWEPKLNSLSKNSQSFQALTLEERLDLAHALIERIEALTNDKLYENDMVVWRVAPEAKVDSNIKDNYSNYAKNFHSYTKFGTTSFILQTLMNIKKNLEYRIAIEQNKKVSKPALLSRKRTKIIQGREIQIYGKVEIFPCLHKIEVWAGTETTTDEEMGKITHDNSHKKHDNGVTLLLGAGNQSSITVYDALYCIFYKNAPVLVKHHPLRPHLMNLFDDLFLPLIERGYLEQIVDGGIPETTDILNKEAIKHVHLTGALKTSDSIKNTLSKTRDECSIEEIDDMVTSELGCATPFIFAPSNSYTKRELSMAAKHIITGKKMNGGCNCVSPQVVVIPSAWKQKEEFKDLLLQRLKSIPNDACYYTGTKDKVESIVARYKSEQIFQTKGENIKRKGFDTDDDFVDPYLIDTGVYGKSNHNNAALKEEAFGPLLSFVELQGELDEKYLNDIAIPFVNNKDNIFGSLSCSLIYPKRYDKKLIDEATCALNYGCIGLNTWTGYGYYSICAGGTWGANKFDKTGESGNSYVGNLFEIPNVEKTVISSRSLTFPLVIDKTFMPPRLVTEAGTSLLLFLSSLLNKNKHGSKASKKKM</sequence>
<evidence type="ECO:0000313" key="3">
    <source>
        <dbReference type="Proteomes" id="UP001054902"/>
    </source>
</evidence>
<proteinExistence type="predicted"/>
<organism evidence="2 3">
    <name type="scientific">Chaetoceros tenuissimus</name>
    <dbReference type="NCBI Taxonomy" id="426638"/>
    <lineage>
        <taxon>Eukaryota</taxon>
        <taxon>Sar</taxon>
        <taxon>Stramenopiles</taxon>
        <taxon>Ochrophyta</taxon>
        <taxon>Bacillariophyta</taxon>
        <taxon>Coscinodiscophyceae</taxon>
        <taxon>Chaetocerotophycidae</taxon>
        <taxon>Chaetocerotales</taxon>
        <taxon>Chaetocerotaceae</taxon>
        <taxon>Chaetoceros</taxon>
    </lineage>
</organism>
<feature type="domain" description="Aldehyde dehydrogenase" evidence="1">
    <location>
        <begin position="206"/>
        <end position="507"/>
    </location>
</feature>
<evidence type="ECO:0000313" key="2">
    <source>
        <dbReference type="EMBL" id="GFH59329.1"/>
    </source>
</evidence>
<dbReference type="InterPro" id="IPR016161">
    <property type="entry name" value="Ald_DH/histidinol_DH"/>
</dbReference>
<name>A0AAD3HDL5_9STRA</name>
<keyword evidence="3" id="KW-1185">Reference proteome</keyword>
<protein>
    <recommendedName>
        <fullName evidence="1">Aldehyde dehydrogenase domain-containing protein</fullName>
    </recommendedName>
</protein>
<evidence type="ECO:0000259" key="1">
    <source>
        <dbReference type="Pfam" id="PF00171"/>
    </source>
</evidence>
<dbReference type="InterPro" id="IPR015590">
    <property type="entry name" value="Aldehyde_DH_dom"/>
</dbReference>
<dbReference type="Gene3D" id="3.40.605.10">
    <property type="entry name" value="Aldehyde Dehydrogenase, Chain A, domain 1"/>
    <property type="match status" value="1"/>
</dbReference>